<comment type="similarity">
    <text evidence="1 6 7">Belongs to the universal ribosomal protein uS17 family.</text>
</comment>
<reference evidence="8 9" key="1">
    <citation type="submission" date="2020-08" db="EMBL/GenBank/DDBJ databases">
        <title>Sequencing the genomes of 1000 actinobacteria strains.</title>
        <authorList>
            <person name="Klenk H.-P."/>
        </authorList>
    </citation>
    <scope>NUCLEOTIDE SEQUENCE [LARGE SCALE GENOMIC DNA]</scope>
    <source>
        <strain evidence="8 9">DSM 45913</strain>
    </source>
</reference>
<dbReference type="GO" id="GO:0003735">
    <property type="term" value="F:structural constituent of ribosome"/>
    <property type="evidence" value="ECO:0007669"/>
    <property type="project" value="UniProtKB-UniRule"/>
</dbReference>
<accession>A0A7X0CAA6</accession>
<evidence type="ECO:0000256" key="1">
    <source>
        <dbReference type="ARBA" id="ARBA00010254"/>
    </source>
</evidence>
<dbReference type="FunFam" id="2.40.50.140:FF:000123">
    <property type="entry name" value="30S ribosomal protein S17"/>
    <property type="match status" value="1"/>
</dbReference>
<dbReference type="InterPro" id="IPR019984">
    <property type="entry name" value="Ribosomal_uS17_bact/chlr"/>
</dbReference>
<organism evidence="8 9">
    <name type="scientific">Nonomuraea muscovyensis</name>
    <dbReference type="NCBI Taxonomy" id="1124761"/>
    <lineage>
        <taxon>Bacteria</taxon>
        <taxon>Bacillati</taxon>
        <taxon>Actinomycetota</taxon>
        <taxon>Actinomycetes</taxon>
        <taxon>Streptosporangiales</taxon>
        <taxon>Streptosporangiaceae</taxon>
        <taxon>Nonomuraea</taxon>
    </lineage>
</organism>
<dbReference type="AlphaFoldDB" id="A0A7X0CAA6"/>
<dbReference type="PANTHER" id="PTHR10744">
    <property type="entry name" value="40S RIBOSOMAL PROTEIN S11 FAMILY MEMBER"/>
    <property type="match status" value="1"/>
</dbReference>
<keyword evidence="9" id="KW-1185">Reference proteome</keyword>
<evidence type="ECO:0000256" key="6">
    <source>
        <dbReference type="HAMAP-Rule" id="MF_01345"/>
    </source>
</evidence>
<dbReference type="GO" id="GO:0006412">
    <property type="term" value="P:translation"/>
    <property type="evidence" value="ECO:0007669"/>
    <property type="project" value="UniProtKB-UniRule"/>
</dbReference>
<dbReference type="PANTHER" id="PTHR10744:SF1">
    <property type="entry name" value="SMALL RIBOSOMAL SUBUNIT PROTEIN US17M"/>
    <property type="match status" value="1"/>
</dbReference>
<dbReference type="InterPro" id="IPR012340">
    <property type="entry name" value="NA-bd_OB-fold"/>
</dbReference>
<evidence type="ECO:0000256" key="3">
    <source>
        <dbReference type="ARBA" id="ARBA00022884"/>
    </source>
</evidence>
<evidence type="ECO:0000256" key="2">
    <source>
        <dbReference type="ARBA" id="ARBA00022730"/>
    </source>
</evidence>
<gene>
    <name evidence="6" type="primary">rpsQ</name>
    <name evidence="8" type="ORF">FHU36_006972</name>
</gene>
<evidence type="ECO:0000256" key="7">
    <source>
        <dbReference type="RuleBase" id="RU003872"/>
    </source>
</evidence>
<dbReference type="PRINTS" id="PR00973">
    <property type="entry name" value="RIBOSOMALS17"/>
</dbReference>
<comment type="subunit">
    <text evidence="6">Part of the 30S ribosomal subunit.</text>
</comment>
<dbReference type="InterPro" id="IPR019979">
    <property type="entry name" value="Ribosomal_uS17_CS"/>
</dbReference>
<dbReference type="Proteomes" id="UP000583800">
    <property type="component" value="Unassembled WGS sequence"/>
</dbReference>
<comment type="caution">
    <text evidence="8">The sequence shown here is derived from an EMBL/GenBank/DDBJ whole genome shotgun (WGS) entry which is preliminary data.</text>
</comment>
<evidence type="ECO:0000256" key="5">
    <source>
        <dbReference type="ARBA" id="ARBA00023274"/>
    </source>
</evidence>
<dbReference type="Gene3D" id="2.40.50.140">
    <property type="entry name" value="Nucleic acid-binding proteins"/>
    <property type="match status" value="1"/>
</dbReference>
<evidence type="ECO:0000256" key="4">
    <source>
        <dbReference type="ARBA" id="ARBA00022980"/>
    </source>
</evidence>
<dbReference type="Pfam" id="PF00366">
    <property type="entry name" value="Ribosomal_S17"/>
    <property type="match status" value="1"/>
</dbReference>
<keyword evidence="2 6" id="KW-0699">rRNA-binding</keyword>
<name>A0A7X0CAA6_9ACTN</name>
<keyword evidence="4 6" id="KW-0689">Ribosomal protein</keyword>
<dbReference type="NCBIfam" id="TIGR03635">
    <property type="entry name" value="uS17_bact"/>
    <property type="match status" value="1"/>
</dbReference>
<dbReference type="GO" id="GO:0019843">
    <property type="term" value="F:rRNA binding"/>
    <property type="evidence" value="ECO:0007669"/>
    <property type="project" value="UniProtKB-UniRule"/>
</dbReference>
<evidence type="ECO:0000313" key="8">
    <source>
        <dbReference type="EMBL" id="MBB6350400.1"/>
    </source>
</evidence>
<dbReference type="PROSITE" id="PS00056">
    <property type="entry name" value="RIBOSOMAL_S17"/>
    <property type="match status" value="1"/>
</dbReference>
<dbReference type="SUPFAM" id="SSF50249">
    <property type="entry name" value="Nucleic acid-binding proteins"/>
    <property type="match status" value="1"/>
</dbReference>
<evidence type="ECO:0000313" key="9">
    <source>
        <dbReference type="Proteomes" id="UP000583800"/>
    </source>
</evidence>
<sequence>MAETETTETTQAAEETAEGRHFRKVREGLVVSDKMDKTVVVAVEDRVKHRLYGKVIRRTTKYKAHDESNACGVGDRVLLMETRPLSATKRWRVVEILEKAK</sequence>
<keyword evidence="3 6" id="KW-0694">RNA-binding</keyword>
<comment type="function">
    <text evidence="6">One of the primary rRNA binding proteins, it binds specifically to the 5'-end of 16S ribosomal RNA.</text>
</comment>
<keyword evidence="5 6" id="KW-0687">Ribonucleoprotein</keyword>
<dbReference type="HAMAP" id="MF_01345_B">
    <property type="entry name" value="Ribosomal_uS17_B"/>
    <property type="match status" value="1"/>
</dbReference>
<dbReference type="InterPro" id="IPR000266">
    <property type="entry name" value="Ribosomal_uS17"/>
</dbReference>
<proteinExistence type="inferred from homology"/>
<dbReference type="CDD" id="cd00364">
    <property type="entry name" value="Ribosomal_uS17"/>
    <property type="match status" value="1"/>
</dbReference>
<dbReference type="NCBIfam" id="NF004123">
    <property type="entry name" value="PRK05610.1"/>
    <property type="match status" value="1"/>
</dbReference>
<dbReference type="GO" id="GO:0022627">
    <property type="term" value="C:cytosolic small ribosomal subunit"/>
    <property type="evidence" value="ECO:0007669"/>
    <property type="project" value="UniProtKB-UniRule"/>
</dbReference>
<protein>
    <recommendedName>
        <fullName evidence="6">Small ribosomal subunit protein uS17</fullName>
    </recommendedName>
</protein>
<dbReference type="EMBL" id="JACHJB010000003">
    <property type="protein sequence ID" value="MBB6350400.1"/>
    <property type="molecule type" value="Genomic_DNA"/>
</dbReference>
<dbReference type="RefSeq" id="WP_101783548.1">
    <property type="nucleotide sequence ID" value="NZ_JACHJB010000003.1"/>
</dbReference>